<keyword evidence="1" id="KW-0472">Membrane</keyword>
<protein>
    <recommendedName>
        <fullName evidence="4">AsmA-like protein</fullName>
    </recommendedName>
</protein>
<keyword evidence="3" id="KW-1185">Reference proteome</keyword>
<name>A0A4R7S1B6_9BACT</name>
<evidence type="ECO:0000313" key="2">
    <source>
        <dbReference type="EMBL" id="TDU70985.1"/>
    </source>
</evidence>
<gene>
    <name evidence="2" type="ORF">EI77_02103</name>
</gene>
<comment type="caution">
    <text evidence="2">The sequence shown here is derived from an EMBL/GenBank/DDBJ whole genome shotgun (WGS) entry which is preliminary data.</text>
</comment>
<evidence type="ECO:0000256" key="1">
    <source>
        <dbReference type="SAM" id="Phobius"/>
    </source>
</evidence>
<dbReference type="EMBL" id="SOCA01000003">
    <property type="protein sequence ID" value="TDU70985.1"/>
    <property type="molecule type" value="Genomic_DNA"/>
</dbReference>
<dbReference type="RefSeq" id="WP_133795180.1">
    <property type="nucleotide sequence ID" value="NZ_SOCA01000003.1"/>
</dbReference>
<accession>A0A4R7S1B6</accession>
<dbReference type="AlphaFoldDB" id="A0A4R7S1B6"/>
<organism evidence="2 3">
    <name type="scientific">Prosthecobacter fusiformis</name>
    <dbReference type="NCBI Taxonomy" id="48464"/>
    <lineage>
        <taxon>Bacteria</taxon>
        <taxon>Pseudomonadati</taxon>
        <taxon>Verrucomicrobiota</taxon>
        <taxon>Verrucomicrobiia</taxon>
        <taxon>Verrucomicrobiales</taxon>
        <taxon>Verrucomicrobiaceae</taxon>
        <taxon>Prosthecobacter</taxon>
    </lineage>
</organism>
<evidence type="ECO:0000313" key="3">
    <source>
        <dbReference type="Proteomes" id="UP000295662"/>
    </source>
</evidence>
<dbReference type="OrthoDB" id="178264at2"/>
<proteinExistence type="predicted"/>
<sequence length="509" mass="55456">MSTRTRLRSGKRPRWLYALGSLLVVCIVILLVMPMLVMGWVRSYLQEEAFRGRMEQLFGTQMRGEVTLAPLHWTGDEVTSAQASVTTTQGWQANLDGLHLMLDWNAFRQGKWRTVGAGIDSITLEKKVVSPIAKPVVFVASAPPLGSTGSSIPIWLRRYLPTETEVDGVSVERFSLLHPGPWNVRNTKVRAATWRQGETSIQVTAEDGIVETPIMLPAQLQPVKLNLTRASVRLSREELQLKEASLKWLDAGEITARGHLRPQEGTWEVSTHIAGIPLQECLTEDWRIRLSGFIEGDLTARGSRTATPVITGQVDIRQGILTALPVLDQLASYTGVERFKRLVLDVATSQVSITGRTRQFEKVILQSNGLLYLNGNLKVEGDQIDGNFMLGVTPETLKWIPGAGQHVFTATHPTGPVGMMWTPLRITGTLQAPREDLSTRLAAAVGKVLLDAPGQVVNKGSELLIAPVLGKDAAALPNEAIKGATDTTGKAVDTGVKLLEGISSGLLGQ</sequence>
<reference evidence="2 3" key="1">
    <citation type="submission" date="2019-03" db="EMBL/GenBank/DDBJ databases">
        <title>Genomic Encyclopedia of Archaeal and Bacterial Type Strains, Phase II (KMG-II): from individual species to whole genera.</title>
        <authorList>
            <person name="Goeker M."/>
        </authorList>
    </citation>
    <scope>NUCLEOTIDE SEQUENCE [LARGE SCALE GENOMIC DNA]</scope>
    <source>
        <strain evidence="2 3">ATCC 25309</strain>
    </source>
</reference>
<feature type="transmembrane region" description="Helical" evidence="1">
    <location>
        <begin position="15"/>
        <end position="41"/>
    </location>
</feature>
<dbReference type="Proteomes" id="UP000295662">
    <property type="component" value="Unassembled WGS sequence"/>
</dbReference>
<evidence type="ECO:0008006" key="4">
    <source>
        <dbReference type="Google" id="ProtNLM"/>
    </source>
</evidence>
<keyword evidence="1" id="KW-0812">Transmembrane</keyword>
<keyword evidence="1" id="KW-1133">Transmembrane helix</keyword>